<sequence>MTTHLPTILMTGGNGRLGSELRALLPQIMAPSSKELDVTDAPQVQEVIERVRPQLIVHAAAYTNVSKAEKERERCWAINVEGTRHVAAAANRVGAKLLHISTDYVFSGDEGNYREGDTPGPVVNYYSLTKLVAEEAARCAQRHLIVRTSFRPREFQYPVAFSDVYTSQDYVDIIAPMLAEVVTHALEIEDQMLHVVTERKSVYELARRRNSEVQQGRRAEANVVLPADVSLNTERWQQLRARWGQPE</sequence>
<proteinExistence type="inferred from homology"/>
<protein>
    <recommendedName>
        <fullName evidence="2">dTDP-4-dehydrorhamnose reductase</fullName>
        <ecNumber evidence="2">1.1.1.133</ecNumber>
    </recommendedName>
</protein>
<dbReference type="EC" id="1.1.1.133" evidence="2"/>
<accession>A0AAU6PYF6</accession>
<dbReference type="RefSeq" id="WP_339093877.1">
    <property type="nucleotide sequence ID" value="NZ_CP149782.1"/>
</dbReference>
<keyword evidence="2" id="KW-0521">NADP</keyword>
<dbReference type="InterPro" id="IPR036291">
    <property type="entry name" value="NAD(P)-bd_dom_sf"/>
</dbReference>
<comment type="similarity">
    <text evidence="1 2">Belongs to the dTDP-4-dehydrorhamnose reductase family.</text>
</comment>
<gene>
    <name evidence="4" type="ORF">WDJ50_07685</name>
</gene>
<keyword evidence="2" id="KW-0560">Oxidoreductase</keyword>
<comment type="pathway">
    <text evidence="2">Carbohydrate biosynthesis; dTDP-L-rhamnose biosynthesis.</text>
</comment>
<evidence type="ECO:0000259" key="3">
    <source>
        <dbReference type="Pfam" id="PF04321"/>
    </source>
</evidence>
<name>A0AAU6PYF6_9DEIO</name>
<dbReference type="GO" id="GO:0008831">
    <property type="term" value="F:dTDP-4-dehydrorhamnose reductase activity"/>
    <property type="evidence" value="ECO:0007669"/>
    <property type="project" value="UniProtKB-EC"/>
</dbReference>
<feature type="domain" description="RmlD-like substrate binding" evidence="3">
    <location>
        <begin position="7"/>
        <end position="150"/>
    </location>
</feature>
<dbReference type="GO" id="GO:0005829">
    <property type="term" value="C:cytosol"/>
    <property type="evidence" value="ECO:0007669"/>
    <property type="project" value="TreeGrafter"/>
</dbReference>
<dbReference type="SUPFAM" id="SSF51735">
    <property type="entry name" value="NAD(P)-binding Rossmann-fold domains"/>
    <property type="match status" value="1"/>
</dbReference>
<evidence type="ECO:0000256" key="2">
    <source>
        <dbReference type="RuleBase" id="RU364082"/>
    </source>
</evidence>
<dbReference type="EMBL" id="CP149782">
    <property type="protein sequence ID" value="WYF43313.1"/>
    <property type="molecule type" value="Genomic_DNA"/>
</dbReference>
<dbReference type="Pfam" id="PF04321">
    <property type="entry name" value="RmlD_sub_bind"/>
    <property type="match status" value="1"/>
</dbReference>
<dbReference type="GO" id="GO:0019305">
    <property type="term" value="P:dTDP-rhamnose biosynthetic process"/>
    <property type="evidence" value="ECO:0007669"/>
    <property type="project" value="TreeGrafter"/>
</dbReference>
<reference evidence="4" key="1">
    <citation type="submission" date="2024-03" db="EMBL/GenBank/DDBJ databases">
        <title>Deinococcus weizhi sp. nov., isolated from human skin.</title>
        <authorList>
            <person name="Wei Z."/>
            <person name="Tian F."/>
            <person name="Yang C."/>
            <person name="Xin L.T."/>
            <person name="Wen Z.J."/>
            <person name="Lan K.C."/>
            <person name="Yu L."/>
            <person name="Zhe W."/>
            <person name="Dan F.D."/>
            <person name="Jun W."/>
            <person name="Rui Z."/>
            <person name="Yong X.J."/>
            <person name="Ting Y."/>
            <person name="Wei X."/>
            <person name="Xu Z.G."/>
            <person name="Xin Z."/>
            <person name="Dong F.G."/>
            <person name="Ni X.M."/>
            <person name="Zheng M.G."/>
            <person name="Chun Y."/>
            <person name="Qian W.X."/>
        </authorList>
    </citation>
    <scope>NUCLEOTIDE SEQUENCE</scope>
    <source>
        <strain evidence="4">VB142</strain>
    </source>
</reference>
<evidence type="ECO:0000313" key="4">
    <source>
        <dbReference type="EMBL" id="WYF43313.1"/>
    </source>
</evidence>
<organism evidence="4">
    <name type="scientific">Deinococcus sp. VB142</name>
    <dbReference type="NCBI Taxonomy" id="3112952"/>
    <lineage>
        <taxon>Bacteria</taxon>
        <taxon>Thermotogati</taxon>
        <taxon>Deinococcota</taxon>
        <taxon>Deinococci</taxon>
        <taxon>Deinococcales</taxon>
        <taxon>Deinococcaceae</taxon>
        <taxon>Deinococcus</taxon>
    </lineage>
</organism>
<dbReference type="InterPro" id="IPR005913">
    <property type="entry name" value="dTDP_dehydrorham_reduct"/>
</dbReference>
<dbReference type="Gene3D" id="3.40.50.720">
    <property type="entry name" value="NAD(P)-binding Rossmann-like Domain"/>
    <property type="match status" value="1"/>
</dbReference>
<dbReference type="AlphaFoldDB" id="A0AAU6PYF6"/>
<evidence type="ECO:0000256" key="1">
    <source>
        <dbReference type="ARBA" id="ARBA00010944"/>
    </source>
</evidence>
<dbReference type="PANTHER" id="PTHR10491">
    <property type="entry name" value="DTDP-4-DEHYDRORHAMNOSE REDUCTASE"/>
    <property type="match status" value="1"/>
</dbReference>
<comment type="function">
    <text evidence="2">Catalyzes the reduction of dTDP-6-deoxy-L-lyxo-4-hexulose to yield dTDP-L-rhamnose.</text>
</comment>
<dbReference type="PANTHER" id="PTHR10491:SF4">
    <property type="entry name" value="METHIONINE ADENOSYLTRANSFERASE 2 SUBUNIT BETA"/>
    <property type="match status" value="1"/>
</dbReference>
<dbReference type="InterPro" id="IPR029903">
    <property type="entry name" value="RmlD-like-bd"/>
</dbReference>